<evidence type="ECO:0000313" key="1">
    <source>
        <dbReference type="EMBL" id="KAK8894190.1"/>
    </source>
</evidence>
<sequence>MFTLVSELRGTTGKCYHDRGGKYFPYWNTTYIDLSKLQIFSLYNERPQSVEVPCFLCLLMRDHNQ</sequence>
<dbReference type="Proteomes" id="UP001470230">
    <property type="component" value="Unassembled WGS sequence"/>
</dbReference>
<accession>A0ABR2KSV0</accession>
<protein>
    <submittedName>
        <fullName evidence="1">Uncharacterized protein</fullName>
    </submittedName>
</protein>
<gene>
    <name evidence="1" type="ORF">M9Y10_022623</name>
</gene>
<organism evidence="1 2">
    <name type="scientific">Tritrichomonas musculus</name>
    <dbReference type="NCBI Taxonomy" id="1915356"/>
    <lineage>
        <taxon>Eukaryota</taxon>
        <taxon>Metamonada</taxon>
        <taxon>Parabasalia</taxon>
        <taxon>Tritrichomonadida</taxon>
        <taxon>Tritrichomonadidae</taxon>
        <taxon>Tritrichomonas</taxon>
    </lineage>
</organism>
<evidence type="ECO:0000313" key="2">
    <source>
        <dbReference type="Proteomes" id="UP001470230"/>
    </source>
</evidence>
<proteinExistence type="predicted"/>
<keyword evidence="2" id="KW-1185">Reference proteome</keyword>
<dbReference type="EMBL" id="JAPFFF010000003">
    <property type="protein sequence ID" value="KAK8894190.1"/>
    <property type="molecule type" value="Genomic_DNA"/>
</dbReference>
<comment type="caution">
    <text evidence="1">The sequence shown here is derived from an EMBL/GenBank/DDBJ whole genome shotgun (WGS) entry which is preliminary data.</text>
</comment>
<name>A0ABR2KSV0_9EUKA</name>
<reference evidence="1 2" key="1">
    <citation type="submission" date="2024-04" db="EMBL/GenBank/DDBJ databases">
        <title>Tritrichomonas musculus Genome.</title>
        <authorList>
            <person name="Alves-Ferreira E."/>
            <person name="Grigg M."/>
            <person name="Lorenzi H."/>
            <person name="Galac M."/>
        </authorList>
    </citation>
    <scope>NUCLEOTIDE SEQUENCE [LARGE SCALE GENOMIC DNA]</scope>
    <source>
        <strain evidence="1 2">EAF2021</strain>
    </source>
</reference>